<dbReference type="Pfam" id="PF00010">
    <property type="entry name" value="HLH"/>
    <property type="match status" value="1"/>
</dbReference>
<dbReference type="InterPro" id="IPR011598">
    <property type="entry name" value="bHLH_dom"/>
</dbReference>
<evidence type="ECO:0000313" key="1">
    <source>
        <dbReference type="EMBL" id="KAK8480355.1"/>
    </source>
</evidence>
<protein>
    <submittedName>
        <fullName evidence="1">Uncharacterized protein</fullName>
    </submittedName>
</protein>
<dbReference type="SUPFAM" id="SSF47459">
    <property type="entry name" value="HLH, helix-loop-helix DNA-binding domain"/>
    <property type="match status" value="1"/>
</dbReference>
<dbReference type="PANTHER" id="PTHR13935:SF118">
    <property type="entry name" value="BHLH DOMAIN-CONTAINING PROTEIN"/>
    <property type="match status" value="1"/>
</dbReference>
<gene>
    <name evidence="1" type="ORF">V6N12_030617</name>
</gene>
<sequence>MDPAAGAAGSSSSRINRTSLERERRTRFRQLFSRLYSLLPPQAAQMSTQQVLERATVYVNQLRNRVEELKQMNSRLEEESKERRGQLSSTFPFLSIIDLDSTLEVNLITGRNGKFQLSHILKILMEEGAQIVTAAADHSAGDTIIYSIHCQPICSRIGIATSRVHERLENWFLEAN</sequence>
<reference evidence="1 2" key="1">
    <citation type="journal article" date="2024" name="G3 (Bethesda)">
        <title>Genome assembly of Hibiscus sabdariffa L. provides insights into metabolisms of medicinal natural products.</title>
        <authorList>
            <person name="Kim T."/>
        </authorList>
    </citation>
    <scope>NUCLEOTIDE SEQUENCE [LARGE SCALE GENOMIC DNA]</scope>
    <source>
        <strain evidence="1">TK-2024</strain>
        <tissue evidence="1">Old leaves</tissue>
    </source>
</reference>
<dbReference type="Gene3D" id="4.10.280.10">
    <property type="entry name" value="Helix-loop-helix DNA-binding domain"/>
    <property type="match status" value="1"/>
</dbReference>
<dbReference type="InterPro" id="IPR015660">
    <property type="entry name" value="MASH1/Ascl1a-like"/>
</dbReference>
<dbReference type="PANTHER" id="PTHR13935">
    <property type="entry name" value="ACHAETE-SCUTE TRANSCRIPTION FACTOR-RELATED"/>
    <property type="match status" value="1"/>
</dbReference>
<name>A0ABR1ZIG8_9ROSI</name>
<accession>A0ABR1ZIG8</accession>
<comment type="caution">
    <text evidence="1">The sequence shown here is derived from an EMBL/GenBank/DDBJ whole genome shotgun (WGS) entry which is preliminary data.</text>
</comment>
<proteinExistence type="predicted"/>
<evidence type="ECO:0000313" key="2">
    <source>
        <dbReference type="Proteomes" id="UP001472677"/>
    </source>
</evidence>
<organism evidence="1 2">
    <name type="scientific">Hibiscus sabdariffa</name>
    <name type="common">roselle</name>
    <dbReference type="NCBI Taxonomy" id="183260"/>
    <lineage>
        <taxon>Eukaryota</taxon>
        <taxon>Viridiplantae</taxon>
        <taxon>Streptophyta</taxon>
        <taxon>Embryophyta</taxon>
        <taxon>Tracheophyta</taxon>
        <taxon>Spermatophyta</taxon>
        <taxon>Magnoliopsida</taxon>
        <taxon>eudicotyledons</taxon>
        <taxon>Gunneridae</taxon>
        <taxon>Pentapetalae</taxon>
        <taxon>rosids</taxon>
        <taxon>malvids</taxon>
        <taxon>Malvales</taxon>
        <taxon>Malvaceae</taxon>
        <taxon>Malvoideae</taxon>
        <taxon>Hibiscus</taxon>
    </lineage>
</organism>
<dbReference type="SMART" id="SM00353">
    <property type="entry name" value="HLH"/>
    <property type="match status" value="1"/>
</dbReference>
<keyword evidence="2" id="KW-1185">Reference proteome</keyword>
<dbReference type="PROSITE" id="PS50888">
    <property type="entry name" value="BHLH"/>
    <property type="match status" value="1"/>
</dbReference>
<dbReference type="InterPro" id="IPR036638">
    <property type="entry name" value="HLH_DNA-bd_sf"/>
</dbReference>
<dbReference type="Proteomes" id="UP001472677">
    <property type="component" value="Unassembled WGS sequence"/>
</dbReference>
<dbReference type="EMBL" id="JBBPBM010002068">
    <property type="protein sequence ID" value="KAK8480355.1"/>
    <property type="molecule type" value="Genomic_DNA"/>
</dbReference>